<evidence type="ECO:0000313" key="3">
    <source>
        <dbReference type="Proteomes" id="UP000704176"/>
    </source>
</evidence>
<organism evidence="2 3">
    <name type="scientific">Microvirga puerhi</name>
    <dbReference type="NCBI Taxonomy" id="2876078"/>
    <lineage>
        <taxon>Bacteria</taxon>
        <taxon>Pseudomonadati</taxon>
        <taxon>Pseudomonadota</taxon>
        <taxon>Alphaproteobacteria</taxon>
        <taxon>Hyphomicrobiales</taxon>
        <taxon>Methylobacteriaceae</taxon>
        <taxon>Microvirga</taxon>
    </lineage>
</organism>
<evidence type="ECO:0000256" key="1">
    <source>
        <dbReference type="SAM" id="SignalP"/>
    </source>
</evidence>
<sequence length="123" mass="13266">MKCPLMALAVVPLIPALVACNTVPDSTNLRSERAELTMLLHGQVQRCYVVPIASRGAPSATIEVRLKPDGSLAQGPVALDGNPNSPVTQAALRALRRCTPFKIPAVFAPQYPFWKTLRIVFSS</sequence>
<protein>
    <recommendedName>
        <fullName evidence="4">Cell envelope integrity protein TolA</fullName>
    </recommendedName>
</protein>
<dbReference type="Proteomes" id="UP000704176">
    <property type="component" value="Unassembled WGS sequence"/>
</dbReference>
<accession>A0ABS7VH31</accession>
<gene>
    <name evidence="2" type="ORF">K9B37_00645</name>
</gene>
<comment type="caution">
    <text evidence="2">The sequence shown here is derived from an EMBL/GenBank/DDBJ whole genome shotgun (WGS) entry which is preliminary data.</text>
</comment>
<proteinExistence type="predicted"/>
<reference evidence="2 3" key="1">
    <citation type="submission" date="2021-09" db="EMBL/GenBank/DDBJ databases">
        <title>The complete genome sequence of a new microorganism.</title>
        <authorList>
            <person name="Zi Z."/>
        </authorList>
    </citation>
    <scope>NUCLEOTIDE SEQUENCE [LARGE SCALE GENOMIC DNA]</scope>
    <source>
        <strain evidence="2 3">WGZ8</strain>
    </source>
</reference>
<dbReference type="EMBL" id="JAIRBM010000001">
    <property type="protein sequence ID" value="MBZ6074809.1"/>
    <property type="molecule type" value="Genomic_DNA"/>
</dbReference>
<dbReference type="Gene3D" id="3.30.1150.10">
    <property type="match status" value="1"/>
</dbReference>
<keyword evidence="3" id="KW-1185">Reference proteome</keyword>
<evidence type="ECO:0008006" key="4">
    <source>
        <dbReference type="Google" id="ProtNLM"/>
    </source>
</evidence>
<evidence type="ECO:0000313" key="2">
    <source>
        <dbReference type="EMBL" id="MBZ6074809.1"/>
    </source>
</evidence>
<keyword evidence="1" id="KW-0732">Signal</keyword>
<feature type="signal peptide" evidence="1">
    <location>
        <begin position="1"/>
        <end position="19"/>
    </location>
</feature>
<dbReference type="PROSITE" id="PS51257">
    <property type="entry name" value="PROKAR_LIPOPROTEIN"/>
    <property type="match status" value="1"/>
</dbReference>
<dbReference type="SUPFAM" id="SSF74653">
    <property type="entry name" value="TolA/TonB C-terminal domain"/>
    <property type="match status" value="1"/>
</dbReference>
<name>A0ABS7VH31_9HYPH</name>
<feature type="chain" id="PRO_5047488534" description="Cell envelope integrity protein TolA" evidence="1">
    <location>
        <begin position="20"/>
        <end position="123"/>
    </location>
</feature>